<comment type="caution">
    <text evidence="1">The sequence shown here is derived from an EMBL/GenBank/DDBJ whole genome shotgun (WGS) entry which is preliminary data.</text>
</comment>
<evidence type="ECO:0000313" key="1">
    <source>
        <dbReference type="EMBL" id="GAA3135992.1"/>
    </source>
</evidence>
<dbReference type="Proteomes" id="UP001500893">
    <property type="component" value="Unassembled WGS sequence"/>
</dbReference>
<organism evidence="1 2">
    <name type="scientific">Streptomyces rameus</name>
    <dbReference type="NCBI Taxonomy" id="68261"/>
    <lineage>
        <taxon>Bacteria</taxon>
        <taxon>Bacillati</taxon>
        <taxon>Actinomycetota</taxon>
        <taxon>Actinomycetes</taxon>
        <taxon>Kitasatosporales</taxon>
        <taxon>Streptomycetaceae</taxon>
        <taxon>Streptomyces</taxon>
    </lineage>
</organism>
<sequence>MLSCSDQLAENCPDGIASLGALPVDGVNRDAVARVGQPGSDLGISVVGGPGDVPTRWCPLADAHGQVLKVLFPAQEAGSTDPRNTQEFRELRGSWILRC</sequence>
<name>A0ABP6N6V9_9ACTN</name>
<gene>
    <name evidence="1" type="ORF">GCM10010521_22630</name>
</gene>
<evidence type="ECO:0000313" key="2">
    <source>
        <dbReference type="Proteomes" id="UP001500893"/>
    </source>
</evidence>
<proteinExistence type="predicted"/>
<dbReference type="EMBL" id="BAAAVM010000026">
    <property type="protein sequence ID" value="GAA3135992.1"/>
    <property type="molecule type" value="Genomic_DNA"/>
</dbReference>
<keyword evidence="2" id="KW-1185">Reference proteome</keyword>
<reference evidence="2" key="1">
    <citation type="journal article" date="2019" name="Int. J. Syst. Evol. Microbiol.">
        <title>The Global Catalogue of Microorganisms (GCM) 10K type strain sequencing project: providing services to taxonomists for standard genome sequencing and annotation.</title>
        <authorList>
            <consortium name="The Broad Institute Genomics Platform"/>
            <consortium name="The Broad Institute Genome Sequencing Center for Infectious Disease"/>
            <person name="Wu L."/>
            <person name="Ma J."/>
        </authorList>
    </citation>
    <scope>NUCLEOTIDE SEQUENCE [LARGE SCALE GENOMIC DNA]</scope>
    <source>
        <strain evidence="2">JCM 11574</strain>
    </source>
</reference>
<accession>A0ABP6N6V9</accession>
<protein>
    <submittedName>
        <fullName evidence="1">Uncharacterized protein</fullName>
    </submittedName>
</protein>